<dbReference type="EMBL" id="CBMI010001378">
    <property type="protein sequence ID" value="CEG04520.1"/>
    <property type="molecule type" value="Genomic_DNA"/>
</dbReference>
<protein>
    <submittedName>
        <fullName evidence="1">WGS project CBMI000000000 data, contig CS3069_c001380</fullName>
    </submittedName>
</protein>
<comment type="caution">
    <text evidence="1">The sequence shown here is derived from an EMBL/GenBank/DDBJ whole genome shotgun (WGS) entry which is preliminary data.</text>
</comment>
<proteinExistence type="predicted"/>
<gene>
    <name evidence="1" type="ORF">BN850_0057810</name>
</gene>
<organism evidence="1">
    <name type="scientific">Fusarium clavum</name>
    <dbReference type="NCBI Taxonomy" id="2594811"/>
    <lineage>
        <taxon>Eukaryota</taxon>
        <taxon>Fungi</taxon>
        <taxon>Dikarya</taxon>
        <taxon>Ascomycota</taxon>
        <taxon>Pezizomycotina</taxon>
        <taxon>Sordariomycetes</taxon>
        <taxon>Hypocreomycetidae</taxon>
        <taxon>Hypocreales</taxon>
        <taxon>Nectriaceae</taxon>
        <taxon>Fusarium</taxon>
        <taxon>Fusarium incarnatum-equiseti species complex</taxon>
    </lineage>
</organism>
<dbReference type="AlphaFoldDB" id="A0A090MFT4"/>
<name>A0A090MFT4_9HYPO</name>
<sequence length="381" mass="44278">MIGHILTSAARPLTYHRNETEDLGPEWGQSSVSFSMGLAIRHVLWIIAQRYTQELSAAIDAVKPGWSSSQSALDFFYLTVLPWGPIFQYRRRRYFSVASLAIRFLKQITKRQPLNIQNLIINEDRMSGPREESHPIGLIPFCIENPTLHIDHRINIWRNVTLRMGWPLSGLSLQYIACKVETVLTEEQIVVNELIQPHRVRQTFLQEVFFNWMVHVMELAGHGMPMDSYTLTLDGDPDLNYSTEMFTSFMKHEIAELSMNSDIVAQGMFASPEHLDHPFMTRQFMTEVCPVSDRSSLLQCNFTLDQPWDYKRIVEENDVEPHSIDLHHPHFADPGYFDVLTPSIHFLVIKLEYFDREWLTDSTDETIREYGDEEWITISSV</sequence>
<evidence type="ECO:0000313" key="1">
    <source>
        <dbReference type="EMBL" id="CEG04520.1"/>
    </source>
</evidence>
<accession>A0A090MFT4</accession>
<reference evidence="1" key="1">
    <citation type="submission" date="2013-05" db="EMBL/GenBank/DDBJ databases">
        <title>Draft genome sequences of six wheat associated Fusarium spp. isolates.</title>
        <authorList>
            <person name="Moolhuijzen P.M."/>
            <person name="Manners J.M."/>
            <person name="Wilcox S."/>
            <person name="Bellgard M.I."/>
            <person name="Gardiner D.M."/>
        </authorList>
    </citation>
    <scope>NUCLEOTIDE SEQUENCE</scope>
    <source>
        <strain evidence="1">CS3069</strain>
    </source>
</reference>